<dbReference type="RefSeq" id="WP_145270868.1">
    <property type="nucleotide sequence ID" value="NZ_CP036426.1"/>
</dbReference>
<sequence>MDRQQREAELREMLTTQRGKEELLATLKQHAGMTEGNLPPFETLLVEAILNYEFPPEAGGDLRPTKEAEPSDRKLAEPGGQESLGG</sequence>
<feature type="region of interest" description="Disordered" evidence="1">
    <location>
        <begin position="55"/>
        <end position="86"/>
    </location>
</feature>
<name>A0A518H3C2_9BACT</name>
<feature type="compositionally biased region" description="Basic and acidic residues" evidence="1">
    <location>
        <begin position="63"/>
        <end position="76"/>
    </location>
</feature>
<dbReference type="Proteomes" id="UP000317835">
    <property type="component" value="Chromosome"/>
</dbReference>
<evidence type="ECO:0000313" key="2">
    <source>
        <dbReference type="EMBL" id="QDV35334.1"/>
    </source>
</evidence>
<dbReference type="AlphaFoldDB" id="A0A518H3C2"/>
<accession>A0A518H3C2</accession>
<protein>
    <submittedName>
        <fullName evidence="2">Uncharacterized protein</fullName>
    </submittedName>
</protein>
<evidence type="ECO:0000313" key="3">
    <source>
        <dbReference type="Proteomes" id="UP000317835"/>
    </source>
</evidence>
<gene>
    <name evidence="2" type="ORF">ElP_32370</name>
</gene>
<proteinExistence type="predicted"/>
<dbReference type="OrthoDB" id="296942at2"/>
<keyword evidence="3" id="KW-1185">Reference proteome</keyword>
<organism evidence="2 3">
    <name type="scientific">Tautonia plasticadhaerens</name>
    <dbReference type="NCBI Taxonomy" id="2527974"/>
    <lineage>
        <taxon>Bacteria</taxon>
        <taxon>Pseudomonadati</taxon>
        <taxon>Planctomycetota</taxon>
        <taxon>Planctomycetia</taxon>
        <taxon>Isosphaerales</taxon>
        <taxon>Isosphaeraceae</taxon>
        <taxon>Tautonia</taxon>
    </lineage>
</organism>
<reference evidence="2 3" key="1">
    <citation type="submission" date="2019-02" db="EMBL/GenBank/DDBJ databases">
        <title>Deep-cultivation of Planctomycetes and their phenomic and genomic characterization uncovers novel biology.</title>
        <authorList>
            <person name="Wiegand S."/>
            <person name="Jogler M."/>
            <person name="Boedeker C."/>
            <person name="Pinto D."/>
            <person name="Vollmers J."/>
            <person name="Rivas-Marin E."/>
            <person name="Kohn T."/>
            <person name="Peeters S.H."/>
            <person name="Heuer A."/>
            <person name="Rast P."/>
            <person name="Oberbeckmann S."/>
            <person name="Bunk B."/>
            <person name="Jeske O."/>
            <person name="Meyerdierks A."/>
            <person name="Storesund J.E."/>
            <person name="Kallscheuer N."/>
            <person name="Luecker S."/>
            <person name="Lage O.M."/>
            <person name="Pohl T."/>
            <person name="Merkel B.J."/>
            <person name="Hornburger P."/>
            <person name="Mueller R.-W."/>
            <person name="Bruemmer F."/>
            <person name="Labrenz M."/>
            <person name="Spormann A.M."/>
            <person name="Op den Camp H."/>
            <person name="Overmann J."/>
            <person name="Amann R."/>
            <person name="Jetten M.S.M."/>
            <person name="Mascher T."/>
            <person name="Medema M.H."/>
            <person name="Devos D.P."/>
            <person name="Kaster A.-K."/>
            <person name="Ovreas L."/>
            <person name="Rohde M."/>
            <person name="Galperin M.Y."/>
            <person name="Jogler C."/>
        </authorList>
    </citation>
    <scope>NUCLEOTIDE SEQUENCE [LARGE SCALE GENOMIC DNA]</scope>
    <source>
        <strain evidence="2 3">ElP</strain>
    </source>
</reference>
<evidence type="ECO:0000256" key="1">
    <source>
        <dbReference type="SAM" id="MobiDB-lite"/>
    </source>
</evidence>
<dbReference type="KEGG" id="tpla:ElP_32370"/>
<dbReference type="EMBL" id="CP036426">
    <property type="protein sequence ID" value="QDV35334.1"/>
    <property type="molecule type" value="Genomic_DNA"/>
</dbReference>